<dbReference type="PANTHER" id="PTHR24068">
    <property type="entry name" value="UBIQUITIN-CONJUGATING ENZYME E2"/>
    <property type="match status" value="1"/>
</dbReference>
<dbReference type="EMBL" id="NHYD01003308">
    <property type="protein sequence ID" value="PPQ80775.1"/>
    <property type="molecule type" value="Genomic_DNA"/>
</dbReference>
<dbReference type="InterPro" id="IPR009060">
    <property type="entry name" value="UBA-like_sf"/>
</dbReference>
<dbReference type="Gene3D" id="1.10.8.10">
    <property type="entry name" value="DNA helicase RuvA subunit, C-terminal domain"/>
    <property type="match status" value="1"/>
</dbReference>
<evidence type="ECO:0000256" key="5">
    <source>
        <dbReference type="ARBA" id="ARBA00022840"/>
    </source>
</evidence>
<dbReference type="Proteomes" id="UP000283269">
    <property type="component" value="Unassembled WGS sequence"/>
</dbReference>
<dbReference type="OrthoDB" id="9993688at2759"/>
<dbReference type="InterPro" id="IPR015368">
    <property type="entry name" value="UBA_C_fun"/>
</dbReference>
<dbReference type="FunCoup" id="A0A409WQH0">
    <property type="interactions" value="872"/>
</dbReference>
<evidence type="ECO:0000256" key="1">
    <source>
        <dbReference type="ARBA" id="ARBA00012486"/>
    </source>
</evidence>
<dbReference type="EC" id="2.3.2.23" evidence="1"/>
<gene>
    <name evidence="11" type="ORF">CVT25_001912</name>
</gene>
<name>A0A409WQH0_PSICY</name>
<evidence type="ECO:0000256" key="8">
    <source>
        <dbReference type="PROSITE-ProRule" id="PRU10133"/>
    </source>
</evidence>
<evidence type="ECO:0000256" key="4">
    <source>
        <dbReference type="ARBA" id="ARBA00022786"/>
    </source>
</evidence>
<dbReference type="Pfam" id="PF09288">
    <property type="entry name" value="UBA_3"/>
    <property type="match status" value="1"/>
</dbReference>
<dbReference type="Gene3D" id="3.10.110.10">
    <property type="entry name" value="Ubiquitin Conjugating Enzyme"/>
    <property type="match status" value="1"/>
</dbReference>
<dbReference type="PROSITE" id="PS00183">
    <property type="entry name" value="UBC_1"/>
    <property type="match status" value="1"/>
</dbReference>
<evidence type="ECO:0000313" key="12">
    <source>
        <dbReference type="Proteomes" id="UP000283269"/>
    </source>
</evidence>
<evidence type="ECO:0000256" key="7">
    <source>
        <dbReference type="ARBA" id="ARBA00077197"/>
    </source>
</evidence>
<organism evidence="11 12">
    <name type="scientific">Psilocybe cyanescens</name>
    <dbReference type="NCBI Taxonomy" id="93625"/>
    <lineage>
        <taxon>Eukaryota</taxon>
        <taxon>Fungi</taxon>
        <taxon>Dikarya</taxon>
        <taxon>Basidiomycota</taxon>
        <taxon>Agaricomycotina</taxon>
        <taxon>Agaricomycetes</taxon>
        <taxon>Agaricomycetidae</taxon>
        <taxon>Agaricales</taxon>
        <taxon>Agaricineae</taxon>
        <taxon>Strophariaceae</taxon>
        <taxon>Psilocybe</taxon>
    </lineage>
</organism>
<keyword evidence="12" id="KW-1185">Reference proteome</keyword>
<sequence>MDARLRRVNKEISGTDLIPYPQNMRLIDVEDCKNDKTSQIKIELIDESPFHLKGSFPGPEGTPYEGGHFEVDIVIPESYPFQPVKMKFITKVYHPNVSSASGAICLDILKDAWSPVLTLKSTLISLQSLLCSPEPNDPQDAEVAKHYMTSKTSFEDTATYWTQIYAGGPGPKEKKGKGVGSKDTRDEVAIAGLEKAHVDRFETLGFQRTKVIDALRRLNYRGPNVAQISDDRVVEELLK</sequence>
<dbReference type="SUPFAM" id="SSF54495">
    <property type="entry name" value="UBC-like"/>
    <property type="match status" value="1"/>
</dbReference>
<keyword evidence="3 9" id="KW-0547">Nucleotide-binding</keyword>
<feature type="active site" description="Glycyl thioester intermediate" evidence="8">
    <location>
        <position position="105"/>
    </location>
</feature>
<evidence type="ECO:0000256" key="6">
    <source>
        <dbReference type="ARBA" id="ARBA00072431"/>
    </source>
</evidence>
<dbReference type="CDD" id="cd14311">
    <property type="entry name" value="UBA_II_E2_UBC1"/>
    <property type="match status" value="1"/>
</dbReference>
<dbReference type="CDD" id="cd23800">
    <property type="entry name" value="UBCc_UBE2K"/>
    <property type="match status" value="1"/>
</dbReference>
<evidence type="ECO:0000256" key="3">
    <source>
        <dbReference type="ARBA" id="ARBA00022741"/>
    </source>
</evidence>
<dbReference type="InterPro" id="IPR000608">
    <property type="entry name" value="UBC"/>
</dbReference>
<dbReference type="Pfam" id="PF00179">
    <property type="entry name" value="UQ_con"/>
    <property type="match status" value="1"/>
</dbReference>
<dbReference type="SUPFAM" id="SSF46934">
    <property type="entry name" value="UBA-like"/>
    <property type="match status" value="1"/>
</dbReference>
<dbReference type="GO" id="GO:0005524">
    <property type="term" value="F:ATP binding"/>
    <property type="evidence" value="ECO:0007669"/>
    <property type="project" value="UniProtKB-UniRule"/>
</dbReference>
<dbReference type="InterPro" id="IPR023313">
    <property type="entry name" value="UBQ-conjugating_AS"/>
</dbReference>
<feature type="domain" description="UBC core" evidence="10">
    <location>
        <begin position="3"/>
        <end position="167"/>
    </location>
</feature>
<dbReference type="InterPro" id="IPR016135">
    <property type="entry name" value="UBQ-conjugating_enzyme/RWD"/>
</dbReference>
<protein>
    <recommendedName>
        <fullName evidence="6">Ubiquitin-conjugating enzyme E2 1</fullName>
        <ecNumber evidence="1">2.3.2.23</ecNumber>
    </recommendedName>
    <alternativeName>
        <fullName evidence="7">E2 ubiquitin-conjugating enzyme 1</fullName>
    </alternativeName>
</protein>
<evidence type="ECO:0000256" key="9">
    <source>
        <dbReference type="RuleBase" id="RU362109"/>
    </source>
</evidence>
<evidence type="ECO:0000256" key="2">
    <source>
        <dbReference type="ARBA" id="ARBA00022679"/>
    </source>
</evidence>
<dbReference type="STRING" id="93625.A0A409WQH0"/>
<dbReference type="SMART" id="SM00212">
    <property type="entry name" value="UBCc"/>
    <property type="match status" value="1"/>
</dbReference>
<proteinExistence type="inferred from homology"/>
<dbReference type="FunFam" id="3.10.110.10:FF:000037">
    <property type="entry name" value="ubiquitin-conjugating enzyme E2 27"/>
    <property type="match status" value="1"/>
</dbReference>
<comment type="similarity">
    <text evidence="9">Belongs to the ubiquitin-conjugating enzyme family.</text>
</comment>
<keyword evidence="4 9" id="KW-0833">Ubl conjugation pathway</keyword>
<reference evidence="11 12" key="1">
    <citation type="journal article" date="2018" name="Evol. Lett.">
        <title>Horizontal gene cluster transfer increased hallucinogenic mushroom diversity.</title>
        <authorList>
            <person name="Reynolds H.T."/>
            <person name="Vijayakumar V."/>
            <person name="Gluck-Thaler E."/>
            <person name="Korotkin H.B."/>
            <person name="Matheny P.B."/>
            <person name="Slot J.C."/>
        </authorList>
    </citation>
    <scope>NUCLEOTIDE SEQUENCE [LARGE SCALE GENOMIC DNA]</scope>
    <source>
        <strain evidence="11 12">2631</strain>
    </source>
</reference>
<keyword evidence="5 9" id="KW-0067">ATP-binding</keyword>
<evidence type="ECO:0000313" key="11">
    <source>
        <dbReference type="EMBL" id="PPQ80775.1"/>
    </source>
</evidence>
<dbReference type="PROSITE" id="PS50127">
    <property type="entry name" value="UBC_2"/>
    <property type="match status" value="1"/>
</dbReference>
<dbReference type="GO" id="GO:0061631">
    <property type="term" value="F:ubiquitin conjugating enzyme activity"/>
    <property type="evidence" value="ECO:0007669"/>
    <property type="project" value="UniProtKB-EC"/>
</dbReference>
<dbReference type="AlphaFoldDB" id="A0A409WQH0"/>
<accession>A0A409WQH0</accession>
<keyword evidence="2" id="KW-0808">Transferase</keyword>
<comment type="caution">
    <text evidence="11">The sequence shown here is derived from an EMBL/GenBank/DDBJ whole genome shotgun (WGS) entry which is preliminary data.</text>
</comment>
<dbReference type="InParanoid" id="A0A409WQH0"/>
<evidence type="ECO:0000259" key="10">
    <source>
        <dbReference type="PROSITE" id="PS50127"/>
    </source>
</evidence>